<comment type="function">
    <text evidence="1">Involved in DNA recombination.</text>
</comment>
<dbReference type="EMBL" id="SPIA01000001">
    <property type="protein sequence ID" value="TFH69346.1"/>
    <property type="molecule type" value="Genomic_DNA"/>
</dbReference>
<dbReference type="OrthoDB" id="9765111at2"/>
<evidence type="ECO:0000256" key="5">
    <source>
        <dbReference type="SAM" id="MobiDB-lite"/>
    </source>
</evidence>
<keyword evidence="7" id="KW-1185">Reference proteome</keyword>
<evidence type="ECO:0000256" key="3">
    <source>
        <dbReference type="ARBA" id="ARBA00023054"/>
    </source>
</evidence>
<comment type="similarity">
    <text evidence="2">Belongs to the RmuC family.</text>
</comment>
<dbReference type="PANTHER" id="PTHR30563">
    <property type="entry name" value="DNA RECOMBINATION PROTEIN RMUC"/>
    <property type="match status" value="1"/>
</dbReference>
<dbReference type="GO" id="GO:0006310">
    <property type="term" value="P:DNA recombination"/>
    <property type="evidence" value="ECO:0007669"/>
    <property type="project" value="UniProtKB-KW"/>
</dbReference>
<name>A0A4Y8UKH4_9GAMM</name>
<dbReference type="InterPro" id="IPR003798">
    <property type="entry name" value="DNA_recombination_RmuC"/>
</dbReference>
<dbReference type="PANTHER" id="PTHR30563:SF0">
    <property type="entry name" value="DNA RECOMBINATION PROTEIN RMUC"/>
    <property type="match status" value="1"/>
</dbReference>
<evidence type="ECO:0000256" key="4">
    <source>
        <dbReference type="ARBA" id="ARBA00023172"/>
    </source>
</evidence>
<keyword evidence="4" id="KW-0233">DNA recombination</keyword>
<protein>
    <submittedName>
        <fullName evidence="6">DNA recombination protein RmuC</fullName>
    </submittedName>
</protein>
<evidence type="ECO:0000313" key="6">
    <source>
        <dbReference type="EMBL" id="TFH69346.1"/>
    </source>
</evidence>
<feature type="region of interest" description="Disordered" evidence="5">
    <location>
        <begin position="318"/>
        <end position="347"/>
    </location>
</feature>
<dbReference type="AlphaFoldDB" id="A0A4Y8UKH4"/>
<evidence type="ECO:0000256" key="1">
    <source>
        <dbReference type="ARBA" id="ARBA00003416"/>
    </source>
</evidence>
<sequence length="347" mass="39421">MSEQFENLANRIFDDKQSKFSAQSREALDISMQPLRRDLNEFRQRVEQVYKNENDQRGSLVGQIIELRSQTERIANDAAKLADALRGDNKAQGNWGEMVLERLLEDSGLSEGREYSTQASSRDSDGRLRYPDVVVHLPEGRDVVIDSKVTLTDYERYYHAEDELQRKTYLNQHLQSLRNHVRGLSLKEYQSLPGVNSLDFVLIFVPIEAAFILAIDNDADLIRDAYQRNIIIVSPSTLMVTLRTIKNLWRYADQNSNAVDIATKAGALYDQFVLFVEALEDVGKHLDKSREAYKTAHKRLSSGNGNLVRRVEQVKQLGAKAKKSLPASLVESSQANHQPPDAENDDE</sequence>
<reference evidence="6 7" key="1">
    <citation type="submission" date="2019-03" db="EMBL/GenBank/DDBJ databases">
        <title>Draft genome of Gammaproteobacteria bacterium LSUCC0057, a member of the SAR92 clade.</title>
        <authorList>
            <person name="Lanclos V.C."/>
            <person name="Doiron C."/>
            <person name="Henson M.W."/>
            <person name="Thrash J.C."/>
        </authorList>
    </citation>
    <scope>NUCLEOTIDE SEQUENCE [LARGE SCALE GENOMIC DNA]</scope>
    <source>
        <strain evidence="6 7">LSUCC0057</strain>
    </source>
</reference>
<comment type="caution">
    <text evidence="6">The sequence shown here is derived from an EMBL/GenBank/DDBJ whole genome shotgun (WGS) entry which is preliminary data.</text>
</comment>
<dbReference type="Pfam" id="PF02646">
    <property type="entry name" value="RmuC"/>
    <property type="match status" value="1"/>
</dbReference>
<keyword evidence="3" id="KW-0175">Coiled coil</keyword>
<evidence type="ECO:0000256" key="2">
    <source>
        <dbReference type="ARBA" id="ARBA00009840"/>
    </source>
</evidence>
<accession>A0A4Y8UKH4</accession>
<evidence type="ECO:0000313" key="7">
    <source>
        <dbReference type="Proteomes" id="UP000298133"/>
    </source>
</evidence>
<gene>
    <name evidence="6" type="ORF">E3W66_03190</name>
</gene>
<organism evidence="6 7">
    <name type="scientific">Gammaproteobacteria bacterium LSUCC0057</name>
    <dbReference type="NCBI Taxonomy" id="2559237"/>
    <lineage>
        <taxon>Bacteria</taxon>
        <taxon>Pseudomonadati</taxon>
        <taxon>Pseudomonadota</taxon>
        <taxon>Gammaproteobacteria</taxon>
        <taxon>Cellvibrionales</taxon>
        <taxon>Porticoccaceae</taxon>
        <taxon>SAR92 clade</taxon>
    </lineage>
</organism>
<proteinExistence type="inferred from homology"/>
<dbReference type="Proteomes" id="UP000298133">
    <property type="component" value="Unassembled WGS sequence"/>
</dbReference>